<evidence type="ECO:0000259" key="5">
    <source>
        <dbReference type="PROSITE" id="PS50043"/>
    </source>
</evidence>
<comment type="caution">
    <text evidence="6">The sequence shown here is derived from an EMBL/GenBank/DDBJ whole genome shotgun (WGS) entry which is preliminary data.</text>
</comment>
<reference evidence="6 7" key="1">
    <citation type="submission" date="2023-05" db="EMBL/GenBank/DDBJ databases">
        <title>Streptantibioticus silvisoli sp. nov., acidotolerant actinomycetes 1 from pine litter.</title>
        <authorList>
            <person name="Swiecimska M."/>
            <person name="Golinska P."/>
            <person name="Sangal V."/>
            <person name="Wachnowicz B."/>
            <person name="Goodfellow M."/>
        </authorList>
    </citation>
    <scope>NUCLEOTIDE SEQUENCE [LARGE SCALE GENOMIC DNA]</scope>
    <source>
        <strain evidence="6 7">DSM 42109</strain>
    </source>
</reference>
<organism evidence="6 7">
    <name type="scientific">Streptomyces iconiensis</name>
    <dbReference type="NCBI Taxonomy" id="1384038"/>
    <lineage>
        <taxon>Bacteria</taxon>
        <taxon>Bacillati</taxon>
        <taxon>Actinomycetota</taxon>
        <taxon>Actinomycetes</taxon>
        <taxon>Kitasatosporales</taxon>
        <taxon>Streptomycetaceae</taxon>
        <taxon>Streptomyces</taxon>
    </lineage>
</organism>
<feature type="compositionally biased region" description="Low complexity" evidence="4">
    <location>
        <begin position="205"/>
        <end position="215"/>
    </location>
</feature>
<accession>A0ABT7A0X5</accession>
<sequence length="235" mass="24200">MLPVRTVVVSDNALLADAVIGLLEAHSDIAAMGYMPAEEATAHTVAGLMPDLFLLMGSSQKLASTARALRGAAPATRILAMVDGEGTAREELARAGVDGFLPCDGGRRQLLLAILRTPARPPAVSGPAALTGRELQVLRYTAVSMTNRQIASELGVSIGTVKRHLHSVFQKLGAVSRLDAVTRALAAGILAKAVGLTGPARATGGVLPPRPGLRGAAPEQRAARPGPLPFTLCGE</sequence>
<dbReference type="PANTHER" id="PTHR44688">
    <property type="entry name" value="DNA-BINDING TRANSCRIPTIONAL ACTIVATOR DEVR_DOSR"/>
    <property type="match status" value="1"/>
</dbReference>
<protein>
    <submittedName>
        <fullName evidence="6">Response regulator transcription factor</fullName>
    </submittedName>
</protein>
<dbReference type="EMBL" id="JANCPR020000025">
    <property type="protein sequence ID" value="MDJ1134985.1"/>
    <property type="molecule type" value="Genomic_DNA"/>
</dbReference>
<evidence type="ECO:0000256" key="2">
    <source>
        <dbReference type="ARBA" id="ARBA00023125"/>
    </source>
</evidence>
<name>A0ABT7A0X5_9ACTN</name>
<dbReference type="Pfam" id="PF00196">
    <property type="entry name" value="GerE"/>
    <property type="match status" value="1"/>
</dbReference>
<keyword evidence="2" id="KW-0238">DNA-binding</keyword>
<feature type="domain" description="HTH luxR-type" evidence="5">
    <location>
        <begin position="123"/>
        <end position="188"/>
    </location>
</feature>
<dbReference type="CDD" id="cd06170">
    <property type="entry name" value="LuxR_C_like"/>
    <property type="match status" value="1"/>
</dbReference>
<dbReference type="Proteomes" id="UP001214441">
    <property type="component" value="Unassembled WGS sequence"/>
</dbReference>
<dbReference type="PROSITE" id="PS50043">
    <property type="entry name" value="HTH_LUXR_2"/>
    <property type="match status" value="1"/>
</dbReference>
<evidence type="ECO:0000313" key="7">
    <source>
        <dbReference type="Proteomes" id="UP001214441"/>
    </source>
</evidence>
<dbReference type="PANTHER" id="PTHR44688:SF16">
    <property type="entry name" value="DNA-BINDING TRANSCRIPTIONAL ACTIVATOR DEVR_DOSR"/>
    <property type="match status" value="1"/>
</dbReference>
<evidence type="ECO:0000256" key="4">
    <source>
        <dbReference type="SAM" id="MobiDB-lite"/>
    </source>
</evidence>
<feature type="region of interest" description="Disordered" evidence="4">
    <location>
        <begin position="205"/>
        <end position="235"/>
    </location>
</feature>
<dbReference type="PRINTS" id="PR00038">
    <property type="entry name" value="HTHLUXR"/>
</dbReference>
<keyword evidence="7" id="KW-1185">Reference proteome</keyword>
<dbReference type="RefSeq" id="WP_274041404.1">
    <property type="nucleotide sequence ID" value="NZ_JANCPR020000025.1"/>
</dbReference>
<dbReference type="SUPFAM" id="SSF46894">
    <property type="entry name" value="C-terminal effector domain of the bipartite response regulators"/>
    <property type="match status" value="1"/>
</dbReference>
<evidence type="ECO:0000256" key="3">
    <source>
        <dbReference type="ARBA" id="ARBA00023163"/>
    </source>
</evidence>
<gene>
    <name evidence="6" type="ORF">NMN56_024100</name>
</gene>
<dbReference type="SMART" id="SM00421">
    <property type="entry name" value="HTH_LUXR"/>
    <property type="match status" value="1"/>
</dbReference>
<dbReference type="Gene3D" id="3.40.50.2300">
    <property type="match status" value="1"/>
</dbReference>
<proteinExistence type="predicted"/>
<keyword evidence="3" id="KW-0804">Transcription</keyword>
<evidence type="ECO:0000256" key="1">
    <source>
        <dbReference type="ARBA" id="ARBA00023015"/>
    </source>
</evidence>
<keyword evidence="1" id="KW-0805">Transcription regulation</keyword>
<evidence type="ECO:0000313" key="6">
    <source>
        <dbReference type="EMBL" id="MDJ1134985.1"/>
    </source>
</evidence>
<dbReference type="InterPro" id="IPR000792">
    <property type="entry name" value="Tscrpt_reg_LuxR_C"/>
</dbReference>
<dbReference type="InterPro" id="IPR016032">
    <property type="entry name" value="Sig_transdc_resp-reg_C-effctor"/>
</dbReference>